<dbReference type="NCBIfam" id="NF009695">
    <property type="entry name" value="PRK13222.1-2"/>
    <property type="match status" value="1"/>
</dbReference>
<dbReference type="PRINTS" id="PR00413">
    <property type="entry name" value="HADHALOGNASE"/>
</dbReference>
<evidence type="ECO:0000256" key="5">
    <source>
        <dbReference type="ARBA" id="ARBA00013078"/>
    </source>
</evidence>
<dbReference type="SUPFAM" id="SSF56784">
    <property type="entry name" value="HAD-like"/>
    <property type="match status" value="1"/>
</dbReference>
<dbReference type="InterPro" id="IPR036412">
    <property type="entry name" value="HAD-like_sf"/>
</dbReference>
<dbReference type="SFLD" id="SFLDS00003">
    <property type="entry name" value="Haloacid_Dehalogenase"/>
    <property type="match status" value="1"/>
</dbReference>
<feature type="binding site" evidence="10">
    <location>
        <position position="175"/>
    </location>
    <ligand>
        <name>Mg(2+)</name>
        <dbReference type="ChEBI" id="CHEBI:18420"/>
    </ligand>
</feature>
<evidence type="ECO:0000313" key="12">
    <source>
        <dbReference type="Proteomes" id="UP000427716"/>
    </source>
</evidence>
<feature type="binding site" evidence="10">
    <location>
        <position position="12"/>
    </location>
    <ligand>
        <name>Mg(2+)</name>
        <dbReference type="ChEBI" id="CHEBI:18420"/>
    </ligand>
</feature>
<comment type="cofactor">
    <cofactor evidence="2 10">
        <name>Mg(2+)</name>
        <dbReference type="ChEBI" id="CHEBI:18420"/>
    </cofactor>
</comment>
<dbReference type="CDD" id="cd16417">
    <property type="entry name" value="HAD_PGPase"/>
    <property type="match status" value="1"/>
</dbReference>
<sequence length="224" mass="24448">MARFTPRMVLFDLDGTLVDSVPDLHVAVNAMQAELGNPERTDADVRTWVGNGIERLVERALTNDLDGTPDPAELDRALPVFKRHYAENNGQHSQVFDGVTQGLEFVKSLGLPMGCVTNKAAAFTLPLLEQTGLRDHFEVVISGDTLPLKKPDPAPLIYSAGWFHVHPSEALMIGDSISDVKAARAAGFSIVCMSYGYNHGRDIRDYDPDAVIDSMTELSGLIAR</sequence>
<dbReference type="InterPro" id="IPR050155">
    <property type="entry name" value="HAD-like_hydrolase_sf"/>
</dbReference>
<evidence type="ECO:0000256" key="4">
    <source>
        <dbReference type="ARBA" id="ARBA00006171"/>
    </source>
</evidence>
<accession>A0A6I6D0N8</accession>
<reference evidence="11 12" key="1">
    <citation type="submission" date="2019-11" db="EMBL/GenBank/DDBJ databases">
        <authorList>
            <person name="Zhang J."/>
            <person name="Sun C."/>
        </authorList>
    </citation>
    <scope>NUCLEOTIDE SEQUENCE [LARGE SCALE GENOMIC DNA]</scope>
    <source>
        <strain evidence="12">sp2</strain>
    </source>
</reference>
<dbReference type="GO" id="GO:0008967">
    <property type="term" value="F:phosphoglycolate phosphatase activity"/>
    <property type="evidence" value="ECO:0007669"/>
    <property type="project" value="UniProtKB-UniRule"/>
</dbReference>
<protein>
    <recommendedName>
        <fullName evidence="5 10">Phosphoglycolate phosphatase</fullName>
        <shortName evidence="10">PGP</shortName>
        <shortName evidence="10">PGPase</shortName>
        <ecNumber evidence="5 10">3.1.3.18</ecNumber>
    </recommendedName>
</protein>
<dbReference type="PANTHER" id="PTHR43434:SF1">
    <property type="entry name" value="PHOSPHOGLYCOLATE PHOSPHATASE"/>
    <property type="match status" value="1"/>
</dbReference>
<dbReference type="FunFam" id="3.40.50.1000:FF:000022">
    <property type="entry name" value="Phosphoglycolate phosphatase"/>
    <property type="match status" value="1"/>
</dbReference>
<dbReference type="NCBIfam" id="TIGR01509">
    <property type="entry name" value="HAD-SF-IA-v3"/>
    <property type="match status" value="1"/>
</dbReference>
<evidence type="ECO:0000256" key="9">
    <source>
        <dbReference type="ARBA" id="ARBA00023277"/>
    </source>
</evidence>
<evidence type="ECO:0000256" key="8">
    <source>
        <dbReference type="ARBA" id="ARBA00022842"/>
    </source>
</evidence>
<keyword evidence="12" id="KW-1185">Reference proteome</keyword>
<comment type="catalytic activity">
    <reaction evidence="1 10">
        <text>2-phosphoglycolate + H2O = glycolate + phosphate</text>
        <dbReference type="Rhea" id="RHEA:14369"/>
        <dbReference type="ChEBI" id="CHEBI:15377"/>
        <dbReference type="ChEBI" id="CHEBI:29805"/>
        <dbReference type="ChEBI" id="CHEBI:43474"/>
        <dbReference type="ChEBI" id="CHEBI:58033"/>
        <dbReference type="EC" id="3.1.3.18"/>
    </reaction>
</comment>
<evidence type="ECO:0000256" key="7">
    <source>
        <dbReference type="ARBA" id="ARBA00022801"/>
    </source>
</evidence>
<dbReference type="NCBIfam" id="TIGR01449">
    <property type="entry name" value="PGP_bact"/>
    <property type="match status" value="1"/>
</dbReference>
<dbReference type="EC" id="3.1.3.18" evidence="5 10"/>
<gene>
    <name evidence="11" type="ORF">GM160_01175</name>
</gene>
<dbReference type="GO" id="GO:0006281">
    <property type="term" value="P:DNA repair"/>
    <property type="evidence" value="ECO:0007669"/>
    <property type="project" value="TreeGrafter"/>
</dbReference>
<dbReference type="GO" id="GO:0046295">
    <property type="term" value="P:glycolate biosynthetic process"/>
    <property type="evidence" value="ECO:0007669"/>
    <property type="project" value="UniProtKB-UniRule"/>
</dbReference>
<evidence type="ECO:0000256" key="3">
    <source>
        <dbReference type="ARBA" id="ARBA00004818"/>
    </source>
</evidence>
<dbReference type="InterPro" id="IPR041492">
    <property type="entry name" value="HAD_2"/>
</dbReference>
<dbReference type="SFLD" id="SFLDG01129">
    <property type="entry name" value="C1.5:_HAD__Beta-PGM__Phosphata"/>
    <property type="match status" value="1"/>
</dbReference>
<dbReference type="Proteomes" id="UP000427716">
    <property type="component" value="Chromosome"/>
</dbReference>
<dbReference type="GO" id="GO:0005829">
    <property type="term" value="C:cytosol"/>
    <property type="evidence" value="ECO:0007669"/>
    <property type="project" value="TreeGrafter"/>
</dbReference>
<feature type="binding site" evidence="10">
    <location>
        <position position="14"/>
    </location>
    <ligand>
        <name>Mg(2+)</name>
        <dbReference type="ChEBI" id="CHEBI:18420"/>
    </ligand>
</feature>
<dbReference type="PANTHER" id="PTHR43434">
    <property type="entry name" value="PHOSPHOGLYCOLATE PHOSPHATASE"/>
    <property type="match status" value="1"/>
</dbReference>
<dbReference type="Gene3D" id="1.10.150.240">
    <property type="entry name" value="Putative phosphatase, domain 2"/>
    <property type="match status" value="1"/>
</dbReference>
<keyword evidence="7 10" id="KW-0378">Hydrolase</keyword>
<dbReference type="GO" id="GO:0046872">
    <property type="term" value="F:metal ion binding"/>
    <property type="evidence" value="ECO:0007669"/>
    <property type="project" value="UniProtKB-KW"/>
</dbReference>
<dbReference type="InterPro" id="IPR037512">
    <property type="entry name" value="PGPase_prok"/>
</dbReference>
<name>A0A6I6D0N8_9GAMM</name>
<evidence type="ECO:0000256" key="6">
    <source>
        <dbReference type="ARBA" id="ARBA00022723"/>
    </source>
</evidence>
<dbReference type="InterPro" id="IPR006439">
    <property type="entry name" value="HAD-SF_hydro_IA"/>
</dbReference>
<dbReference type="AlphaFoldDB" id="A0A6I6D0N8"/>
<dbReference type="KEGG" id="ghl:GM160_01175"/>
<dbReference type="UniPathway" id="UPA00865">
    <property type="reaction ID" value="UER00834"/>
</dbReference>
<organism evidence="11 12">
    <name type="scientific">Guyparkeria halophila</name>
    <dbReference type="NCBI Taxonomy" id="47960"/>
    <lineage>
        <taxon>Bacteria</taxon>
        <taxon>Pseudomonadati</taxon>
        <taxon>Pseudomonadota</taxon>
        <taxon>Gammaproteobacteria</taxon>
        <taxon>Chromatiales</taxon>
        <taxon>Thioalkalibacteraceae</taxon>
        <taxon>Guyparkeria</taxon>
    </lineage>
</organism>
<comment type="function">
    <text evidence="10">Specifically catalyzes the dephosphorylation of 2-phosphoglycolate. Is involved in the dissimilation of the intracellular 2-phosphoglycolate formed during the DNA repair of 3'-phosphoglycolate ends, a major class of DNA lesions induced by oxidative stress.</text>
</comment>
<dbReference type="RefSeq" id="WP_156227531.1">
    <property type="nucleotide sequence ID" value="NZ_CP046415.1"/>
</dbReference>
<keyword evidence="8 10" id="KW-0460">Magnesium</keyword>
<dbReference type="InterPro" id="IPR023198">
    <property type="entry name" value="PGP-like_dom2"/>
</dbReference>
<keyword evidence="6 10" id="KW-0479">Metal-binding</keyword>
<dbReference type="InterPro" id="IPR023214">
    <property type="entry name" value="HAD_sf"/>
</dbReference>
<evidence type="ECO:0000256" key="1">
    <source>
        <dbReference type="ARBA" id="ARBA00000830"/>
    </source>
</evidence>
<dbReference type="Pfam" id="PF13419">
    <property type="entry name" value="HAD_2"/>
    <property type="match status" value="1"/>
</dbReference>
<keyword evidence="9 10" id="KW-0119">Carbohydrate metabolism</keyword>
<evidence type="ECO:0000313" key="11">
    <source>
        <dbReference type="EMBL" id="QGT77607.1"/>
    </source>
</evidence>
<dbReference type="Gene3D" id="3.40.50.1000">
    <property type="entry name" value="HAD superfamily/HAD-like"/>
    <property type="match status" value="1"/>
</dbReference>
<dbReference type="EMBL" id="CP046415">
    <property type="protein sequence ID" value="QGT77607.1"/>
    <property type="molecule type" value="Genomic_DNA"/>
</dbReference>
<dbReference type="HAMAP" id="MF_00495">
    <property type="entry name" value="GPH_hydrolase_bact"/>
    <property type="match status" value="1"/>
</dbReference>
<feature type="active site" description="Nucleophile" evidence="10">
    <location>
        <position position="12"/>
    </location>
</feature>
<comment type="pathway">
    <text evidence="3 10">Organic acid metabolism; glycolate biosynthesis; glycolate from 2-phosphoglycolate: step 1/1.</text>
</comment>
<dbReference type="GO" id="GO:0005975">
    <property type="term" value="P:carbohydrate metabolic process"/>
    <property type="evidence" value="ECO:0007669"/>
    <property type="project" value="InterPro"/>
</dbReference>
<evidence type="ECO:0000256" key="10">
    <source>
        <dbReference type="HAMAP-Rule" id="MF_00495"/>
    </source>
</evidence>
<dbReference type="SFLD" id="SFLDG01135">
    <property type="entry name" value="C1.5.6:_HAD__Beta-PGM__Phospha"/>
    <property type="match status" value="1"/>
</dbReference>
<proteinExistence type="inferred from homology"/>
<evidence type="ECO:0000256" key="2">
    <source>
        <dbReference type="ARBA" id="ARBA00001946"/>
    </source>
</evidence>
<dbReference type="NCBIfam" id="TIGR01549">
    <property type="entry name" value="HAD-SF-IA-v1"/>
    <property type="match status" value="1"/>
</dbReference>
<comment type="similarity">
    <text evidence="4 10">Belongs to the HAD-like hydrolase superfamily. CbbY/CbbZ/Gph/YieH family.</text>
</comment>